<evidence type="ECO:0000313" key="3">
    <source>
        <dbReference type="Proteomes" id="UP000756132"/>
    </source>
</evidence>
<dbReference type="KEGG" id="ffu:CLAFUR5_07723"/>
<sequence>MSVSTRAQSARRYLQKILGADTPSADTPSANMRVSTRTRIASRKRRKILDAETPSADIPSADTPSTDTPSAAARVLAVPELLEMIILNVDSHTKGPFITSNIAGTMQLCRLEKVNCAFRDTLRNSPKLKLSKQDVQLSAYPSAHAAMVWLLRELGHSGFSQATCEQENAGCRPGLRQPRHKCNGSDIQLEHSPSYYTSADRKRRFKKAVKEDSSWKSIRITRPLLIYFKDRSQRYCRIYSAQSTLGELWRAHADEL</sequence>
<dbReference type="OrthoDB" id="10617943at2759"/>
<gene>
    <name evidence="2" type="ORF">CLAFUR5_07723</name>
</gene>
<proteinExistence type="predicted"/>
<reference evidence="2" key="2">
    <citation type="journal article" date="2022" name="Microb. Genom.">
        <title>A chromosome-scale genome assembly of the tomato pathogen Cladosporium fulvum reveals a compartmentalized genome architecture and the presence of a dispensable chromosome.</title>
        <authorList>
            <person name="Zaccaron A.Z."/>
            <person name="Chen L.H."/>
            <person name="Samaras A."/>
            <person name="Stergiopoulos I."/>
        </authorList>
    </citation>
    <scope>NUCLEOTIDE SEQUENCE</scope>
    <source>
        <strain evidence="2">Race5_Kim</strain>
    </source>
</reference>
<accession>A0A9Q8LJB8</accession>
<reference evidence="2" key="1">
    <citation type="submission" date="2021-12" db="EMBL/GenBank/DDBJ databases">
        <authorList>
            <person name="Zaccaron A."/>
            <person name="Stergiopoulos I."/>
        </authorList>
    </citation>
    <scope>NUCLEOTIDE SEQUENCE</scope>
    <source>
        <strain evidence="2">Race5_Kim</strain>
    </source>
</reference>
<feature type="region of interest" description="Disordered" evidence="1">
    <location>
        <begin position="18"/>
        <end position="70"/>
    </location>
</feature>
<dbReference type="RefSeq" id="XP_047762819.1">
    <property type="nucleotide sequence ID" value="XM_047906871.1"/>
</dbReference>
<protein>
    <submittedName>
        <fullName evidence="2">Uncharacterized protein</fullName>
    </submittedName>
</protein>
<evidence type="ECO:0000256" key="1">
    <source>
        <dbReference type="SAM" id="MobiDB-lite"/>
    </source>
</evidence>
<keyword evidence="3" id="KW-1185">Reference proteome</keyword>
<feature type="compositionally biased region" description="Polar residues" evidence="1">
    <location>
        <begin position="24"/>
        <end position="39"/>
    </location>
</feature>
<dbReference type="EMBL" id="CP090168">
    <property type="protein sequence ID" value="UJO18453.1"/>
    <property type="molecule type" value="Genomic_DNA"/>
</dbReference>
<organism evidence="2 3">
    <name type="scientific">Passalora fulva</name>
    <name type="common">Tomato leaf mold</name>
    <name type="synonym">Cladosporium fulvum</name>
    <dbReference type="NCBI Taxonomy" id="5499"/>
    <lineage>
        <taxon>Eukaryota</taxon>
        <taxon>Fungi</taxon>
        <taxon>Dikarya</taxon>
        <taxon>Ascomycota</taxon>
        <taxon>Pezizomycotina</taxon>
        <taxon>Dothideomycetes</taxon>
        <taxon>Dothideomycetidae</taxon>
        <taxon>Mycosphaerellales</taxon>
        <taxon>Mycosphaerellaceae</taxon>
        <taxon>Fulvia</taxon>
    </lineage>
</organism>
<name>A0A9Q8LJB8_PASFU</name>
<dbReference type="Proteomes" id="UP000756132">
    <property type="component" value="Chromosome 6"/>
</dbReference>
<dbReference type="AlphaFoldDB" id="A0A9Q8LJB8"/>
<evidence type="ECO:0000313" key="2">
    <source>
        <dbReference type="EMBL" id="UJO18453.1"/>
    </source>
</evidence>
<dbReference type="GeneID" id="71987601"/>